<dbReference type="Pfam" id="PF15882">
    <property type="entry name" value="DUF4735"/>
    <property type="match status" value="1"/>
</dbReference>
<evidence type="ECO:0000256" key="2">
    <source>
        <dbReference type="SAM" id="SignalP"/>
    </source>
</evidence>
<keyword evidence="1" id="KW-0812">Transmembrane</keyword>
<dbReference type="GO" id="GO:0016020">
    <property type="term" value="C:membrane"/>
    <property type="evidence" value="ECO:0007669"/>
    <property type="project" value="TreeGrafter"/>
</dbReference>
<organism evidence="3 4">
    <name type="scientific">Onchocerca volvulus</name>
    <dbReference type="NCBI Taxonomy" id="6282"/>
    <lineage>
        <taxon>Eukaryota</taxon>
        <taxon>Metazoa</taxon>
        <taxon>Ecdysozoa</taxon>
        <taxon>Nematoda</taxon>
        <taxon>Chromadorea</taxon>
        <taxon>Rhabditida</taxon>
        <taxon>Spirurina</taxon>
        <taxon>Spiruromorpha</taxon>
        <taxon>Filarioidea</taxon>
        <taxon>Onchocercidae</taxon>
        <taxon>Onchocerca</taxon>
    </lineage>
</organism>
<sequence>MVSTQWSWEGARLIALVLNALYGLEEYYHDYYKNLNVDGLFGLRIIEGNLKNIAENLDNHNIHSEIMNEMYNLSLMAGMIASKALPFVANRDREYFNQYQFLLHQPYKMNFTPQRTDERFRWKEKQLEFKKNDRISLPPVLLAEKQNSRCFTELLLESDNLTAKNHSCYLSVGCMQRMINQRGFTGYHLTHQISYVAVALQTPCSFTLFNFIALTRNRTITTFITEYCTNMIDELSVSLRNPRIIASLNYDERDLLMEQIFTCGQFGFVELSSLHFFASILSWQNPTLGCFTNDETGNIIDDVNTSHSSNGLDPGSDLCSPHSSTVAAGALVVFLRFLLDRGPWPEYYLTDQPVVVYSIAAEEKFRQFSYGHWVRDSFISSVHHVRPPEIGWSLDLFAYFLLLSIMFGGFVVSHFCYKPKVKQFYHFSYKKL</sequence>
<evidence type="ECO:0000313" key="3">
    <source>
        <dbReference type="EnsemblMetazoa" id="OVOC3753.1"/>
    </source>
</evidence>
<name>A0A8R1TRS4_ONCVO</name>
<dbReference type="EMBL" id="CMVM020000121">
    <property type="status" value="NOT_ANNOTATED_CDS"/>
    <property type="molecule type" value="Genomic_DNA"/>
</dbReference>
<feature type="chain" id="PRO_5035878553" description="Nicastrin" evidence="2">
    <location>
        <begin position="24"/>
        <end position="432"/>
    </location>
</feature>
<feature type="transmembrane region" description="Helical" evidence="1">
    <location>
        <begin position="396"/>
        <end position="417"/>
    </location>
</feature>
<feature type="signal peptide" evidence="2">
    <location>
        <begin position="1"/>
        <end position="23"/>
    </location>
</feature>
<dbReference type="PANTHER" id="PTHR33539:SF1">
    <property type="entry name" value="UPF0764 PROTEIN C16ORF89"/>
    <property type="match status" value="1"/>
</dbReference>
<evidence type="ECO:0000256" key="1">
    <source>
        <dbReference type="SAM" id="Phobius"/>
    </source>
</evidence>
<evidence type="ECO:0008006" key="5">
    <source>
        <dbReference type="Google" id="ProtNLM"/>
    </source>
</evidence>
<keyword evidence="1" id="KW-1133">Transmembrane helix</keyword>
<dbReference type="EnsemblMetazoa" id="OVOC3753.1">
    <property type="protein sequence ID" value="OVOC3753.1"/>
    <property type="gene ID" value="WBGene00240562"/>
</dbReference>
<proteinExistence type="predicted"/>
<dbReference type="AlphaFoldDB" id="A0A8R1TRS4"/>
<dbReference type="OMA" id="CAISREC"/>
<dbReference type="Proteomes" id="UP000024404">
    <property type="component" value="Unassembled WGS sequence"/>
</dbReference>
<dbReference type="PANTHER" id="PTHR33539">
    <property type="entry name" value="UPF0764 PROTEIN C16ORF89"/>
    <property type="match status" value="1"/>
</dbReference>
<keyword evidence="1" id="KW-0472">Membrane</keyword>
<evidence type="ECO:0000313" key="4">
    <source>
        <dbReference type="Proteomes" id="UP000024404"/>
    </source>
</evidence>
<accession>A0A8R1TRS4</accession>
<reference evidence="3" key="2">
    <citation type="submission" date="2022-06" db="UniProtKB">
        <authorList>
            <consortium name="EnsemblMetazoa"/>
        </authorList>
    </citation>
    <scope>IDENTIFICATION</scope>
</reference>
<reference evidence="4" key="1">
    <citation type="submission" date="2013-10" db="EMBL/GenBank/DDBJ databases">
        <title>Genome sequencing of Onchocerca volvulus.</title>
        <authorList>
            <person name="Cotton J."/>
            <person name="Tsai J."/>
            <person name="Stanley E."/>
            <person name="Tracey A."/>
            <person name="Holroyd N."/>
            <person name="Lustigman S."/>
            <person name="Berriman M."/>
        </authorList>
    </citation>
    <scope>NUCLEOTIDE SEQUENCE</scope>
</reference>
<dbReference type="GO" id="GO:0005829">
    <property type="term" value="C:cytosol"/>
    <property type="evidence" value="ECO:0007669"/>
    <property type="project" value="TreeGrafter"/>
</dbReference>
<keyword evidence="2" id="KW-0732">Signal</keyword>
<protein>
    <recommendedName>
        <fullName evidence="5">Nicastrin</fullName>
    </recommendedName>
</protein>
<dbReference type="InterPro" id="IPR031751">
    <property type="entry name" value="DUF4735"/>
</dbReference>
<keyword evidence="4" id="KW-1185">Reference proteome</keyword>